<dbReference type="OrthoDB" id="8954335at2759"/>
<dbReference type="PANTHER" id="PTHR31594:SF14">
    <property type="entry name" value="FIBRONECTIN TYPE-III DOMAIN-CONTAINING PROTEIN"/>
    <property type="match status" value="1"/>
</dbReference>
<evidence type="ECO:0000313" key="4">
    <source>
        <dbReference type="Proteomes" id="UP000807353"/>
    </source>
</evidence>
<dbReference type="AlphaFoldDB" id="A0A9P5Y6J2"/>
<dbReference type="Pfam" id="PF24674">
    <property type="entry name" value="MACPF_SNTX"/>
    <property type="match status" value="1"/>
</dbReference>
<proteinExistence type="predicted"/>
<keyword evidence="1" id="KW-0677">Repeat</keyword>
<keyword evidence="4" id="KW-1185">Reference proteome</keyword>
<dbReference type="InterPro" id="IPR003409">
    <property type="entry name" value="MORN"/>
</dbReference>
<dbReference type="SUPFAM" id="SSF82185">
    <property type="entry name" value="Histone H3 K4-specific methyltransferase SET7/9 N-terminal domain"/>
    <property type="match status" value="1"/>
</dbReference>
<gene>
    <name evidence="3" type="ORF">BDZ94DRAFT_503933</name>
</gene>
<dbReference type="Pfam" id="PF02493">
    <property type="entry name" value="MORN"/>
    <property type="match status" value="2"/>
</dbReference>
<dbReference type="InterPro" id="IPR056072">
    <property type="entry name" value="SNTX_MACPF/CDC-like_dom"/>
</dbReference>
<feature type="domain" description="SNTX MACPF/CDC-like" evidence="2">
    <location>
        <begin position="10"/>
        <end position="160"/>
    </location>
</feature>
<evidence type="ECO:0000259" key="2">
    <source>
        <dbReference type="Pfam" id="PF24674"/>
    </source>
</evidence>
<protein>
    <recommendedName>
        <fullName evidence="2">SNTX MACPF/CDC-like domain-containing protein</fullName>
    </recommendedName>
</protein>
<sequence length="683" mass="75573">MQKYNELEVQALGRPCVLGQLYNATTSKFMNEHLFYANKVTPVSTPHQTEESFLVEVKSLEDRAKTLDVSASLSVSIMGGAITISGYGGYLNRNEDSTNSHTISMVYRGRTRKEHLNVQSMQGAVAMNPNEIKLTQATHVVTAITYGGNAVGTLTEKDSKHLSTTDIKGGFSLEILKGLGKAFSAEGKADLKMEDKEIINNYNLEVRLIAEFMNGQDESPTNAVDLITTVKKAKEKVGTGVPCEVVLTPLTRFGDGSLSSVFRELAEAELKSISSFYDQLVDLNGGRSYLLSFHETSHSSLFPSFIARCRARSDAVDELMRKARKELGEYLVAYRNGTENKSAEAFLSQNRPVFTDEKTKYEEDVLESNTLLAKFDAATKHNFPLIPASKLRTEMDRDDKATVALVVVPESVRSVNLLNTYRVLADDIRKWRITEDEKRSKDVTGTTATTVYYSIYADPKCDTEFLLLDGMNNSIKTALDIVRTQNDVAFLTFGLSKDNLGELEWNALNQEGWGIITNKKEHWRYIGEVHKGLRHGTGVVTYGDGSSYSGGWFRDQRVGLGEVFAAGTGASIEKGVYLDNNVVRDGVVLAATIYRNGTPIDFAYVTLRLYESISSHVGRIAKVFSWELGQKFRVNLISSTSGFTSTAFKVNGTRVDPSEDSDLAYSSWPLDVAGEKKIKIVVI</sequence>
<dbReference type="EMBL" id="MU150255">
    <property type="protein sequence ID" value="KAF9464253.1"/>
    <property type="molecule type" value="Genomic_DNA"/>
</dbReference>
<dbReference type="InterPro" id="IPR052090">
    <property type="entry name" value="Cytolytic_pore-forming_toxin"/>
</dbReference>
<dbReference type="PANTHER" id="PTHR31594">
    <property type="entry name" value="AIG1-TYPE G DOMAIN-CONTAINING PROTEIN"/>
    <property type="match status" value="1"/>
</dbReference>
<reference evidence="3" key="1">
    <citation type="submission" date="2020-11" db="EMBL/GenBank/DDBJ databases">
        <authorList>
            <consortium name="DOE Joint Genome Institute"/>
            <person name="Ahrendt S."/>
            <person name="Riley R."/>
            <person name="Andreopoulos W."/>
            <person name="Labutti K."/>
            <person name="Pangilinan J."/>
            <person name="Ruiz-Duenas F.J."/>
            <person name="Barrasa J.M."/>
            <person name="Sanchez-Garcia M."/>
            <person name="Camarero S."/>
            <person name="Miyauchi S."/>
            <person name="Serrano A."/>
            <person name="Linde D."/>
            <person name="Babiker R."/>
            <person name="Drula E."/>
            <person name="Ayuso-Fernandez I."/>
            <person name="Pacheco R."/>
            <person name="Padilla G."/>
            <person name="Ferreira P."/>
            <person name="Barriuso J."/>
            <person name="Kellner H."/>
            <person name="Castanera R."/>
            <person name="Alfaro M."/>
            <person name="Ramirez L."/>
            <person name="Pisabarro A.G."/>
            <person name="Kuo A."/>
            <person name="Tritt A."/>
            <person name="Lipzen A."/>
            <person name="He G."/>
            <person name="Yan M."/>
            <person name="Ng V."/>
            <person name="Cullen D."/>
            <person name="Martin F."/>
            <person name="Rosso M.-N."/>
            <person name="Henrissat B."/>
            <person name="Hibbett D."/>
            <person name="Martinez A.T."/>
            <person name="Grigoriev I.V."/>
        </authorList>
    </citation>
    <scope>NUCLEOTIDE SEQUENCE</scope>
    <source>
        <strain evidence="3">CBS 247.69</strain>
    </source>
</reference>
<accession>A0A9P5Y6J2</accession>
<comment type="caution">
    <text evidence="3">The sequence shown here is derived from an EMBL/GenBank/DDBJ whole genome shotgun (WGS) entry which is preliminary data.</text>
</comment>
<evidence type="ECO:0000313" key="3">
    <source>
        <dbReference type="EMBL" id="KAF9464253.1"/>
    </source>
</evidence>
<name>A0A9P5Y6J2_9AGAR</name>
<dbReference type="Proteomes" id="UP000807353">
    <property type="component" value="Unassembled WGS sequence"/>
</dbReference>
<organism evidence="3 4">
    <name type="scientific">Collybia nuda</name>
    <dbReference type="NCBI Taxonomy" id="64659"/>
    <lineage>
        <taxon>Eukaryota</taxon>
        <taxon>Fungi</taxon>
        <taxon>Dikarya</taxon>
        <taxon>Basidiomycota</taxon>
        <taxon>Agaricomycotina</taxon>
        <taxon>Agaricomycetes</taxon>
        <taxon>Agaricomycetidae</taxon>
        <taxon>Agaricales</taxon>
        <taxon>Tricholomatineae</taxon>
        <taxon>Clitocybaceae</taxon>
        <taxon>Collybia</taxon>
    </lineage>
</organism>
<evidence type="ECO:0000256" key="1">
    <source>
        <dbReference type="ARBA" id="ARBA00022737"/>
    </source>
</evidence>
<dbReference type="Gene3D" id="2.20.110.10">
    <property type="entry name" value="Histone H3 K4-specific methyltransferase SET7/9 N-terminal domain"/>
    <property type="match status" value="1"/>
</dbReference>